<dbReference type="EMBL" id="BAAAGE010000001">
    <property type="protein sequence ID" value="GAA0713441.1"/>
    <property type="molecule type" value="Genomic_DNA"/>
</dbReference>
<evidence type="ECO:0000313" key="3">
    <source>
        <dbReference type="Proteomes" id="UP001501758"/>
    </source>
</evidence>
<dbReference type="Pfam" id="PF01266">
    <property type="entry name" value="DAO"/>
    <property type="match status" value="1"/>
</dbReference>
<dbReference type="InterPro" id="IPR036188">
    <property type="entry name" value="FAD/NAD-bd_sf"/>
</dbReference>
<name>A0ABP3TRS4_9FLAO</name>
<dbReference type="SUPFAM" id="SSF51905">
    <property type="entry name" value="FAD/NAD(P)-binding domain"/>
    <property type="match status" value="1"/>
</dbReference>
<dbReference type="InterPro" id="IPR006076">
    <property type="entry name" value="FAD-dep_OxRdtase"/>
</dbReference>
<organism evidence="2 3">
    <name type="scientific">Aquimarina litoralis</name>
    <dbReference type="NCBI Taxonomy" id="584605"/>
    <lineage>
        <taxon>Bacteria</taxon>
        <taxon>Pseudomonadati</taxon>
        <taxon>Bacteroidota</taxon>
        <taxon>Flavobacteriia</taxon>
        <taxon>Flavobacteriales</taxon>
        <taxon>Flavobacteriaceae</taxon>
        <taxon>Aquimarina</taxon>
    </lineage>
</organism>
<dbReference type="PANTHER" id="PTHR13847:SF281">
    <property type="entry name" value="FAD DEPENDENT OXIDOREDUCTASE DOMAIN-CONTAINING PROTEIN"/>
    <property type="match status" value="1"/>
</dbReference>
<gene>
    <name evidence="2" type="ORF">GCM10009430_05210</name>
</gene>
<keyword evidence="3" id="KW-1185">Reference proteome</keyword>
<accession>A0ABP3TRS4</accession>
<protein>
    <submittedName>
        <fullName evidence="2">FAD-dependent oxidoreductase</fullName>
    </submittedName>
</protein>
<feature type="domain" description="FAD dependent oxidoreductase" evidence="1">
    <location>
        <begin position="24"/>
        <end position="377"/>
    </location>
</feature>
<comment type="caution">
    <text evidence="2">The sequence shown here is derived from an EMBL/GenBank/DDBJ whole genome shotgun (WGS) entry which is preliminary data.</text>
</comment>
<dbReference type="PANTHER" id="PTHR13847">
    <property type="entry name" value="SARCOSINE DEHYDROGENASE-RELATED"/>
    <property type="match status" value="1"/>
</dbReference>
<sequence>MRLFLYKNMSFSYWEYKTWLSNVDFTIIGSGIVGLNCAIELRKKFPKAKILILEKGILPNGASTKNAGFACFGSLSEILDDLHSHSEEEVLQLIQKRYNGLQLLRENLGDTVIDYQPNGGYELFTNEDHNLFETCLSKIDDINHLLKPIFKGNVFATETNIFNFEKIQPAYIVNQFEGQIDTGNMMQALLHKAQKTGILILNNCTVDAIEDLNERVEIKTEQFSFTTNKVLIATNGFASQLGIEEVQPARAQVLITKPIKNLHIKGTFHLDKGYYYFRNINDRILFGGGRNLDFKTEETVVFGQTELVQQTLEQILQETILPNINFEIDHRWSGIMGVGNQKKSIVKPISNNIFCGVRLGGMGVAIGSLVGKELADLL</sequence>
<dbReference type="Proteomes" id="UP001501758">
    <property type="component" value="Unassembled WGS sequence"/>
</dbReference>
<proteinExistence type="predicted"/>
<dbReference type="Gene3D" id="3.30.9.10">
    <property type="entry name" value="D-Amino Acid Oxidase, subunit A, domain 2"/>
    <property type="match status" value="1"/>
</dbReference>
<evidence type="ECO:0000313" key="2">
    <source>
        <dbReference type="EMBL" id="GAA0713441.1"/>
    </source>
</evidence>
<dbReference type="Gene3D" id="3.50.50.60">
    <property type="entry name" value="FAD/NAD(P)-binding domain"/>
    <property type="match status" value="1"/>
</dbReference>
<evidence type="ECO:0000259" key="1">
    <source>
        <dbReference type="Pfam" id="PF01266"/>
    </source>
</evidence>
<reference evidence="3" key="1">
    <citation type="journal article" date="2019" name="Int. J. Syst. Evol. Microbiol.">
        <title>The Global Catalogue of Microorganisms (GCM) 10K type strain sequencing project: providing services to taxonomists for standard genome sequencing and annotation.</title>
        <authorList>
            <consortium name="The Broad Institute Genomics Platform"/>
            <consortium name="The Broad Institute Genome Sequencing Center for Infectious Disease"/>
            <person name="Wu L."/>
            <person name="Ma J."/>
        </authorList>
    </citation>
    <scope>NUCLEOTIDE SEQUENCE [LARGE SCALE GENOMIC DNA]</scope>
    <source>
        <strain evidence="3">JCM 15974</strain>
    </source>
</reference>